<feature type="transmembrane region" description="Helical" evidence="15">
    <location>
        <begin position="353"/>
        <end position="374"/>
    </location>
</feature>
<dbReference type="Pfam" id="PF00892">
    <property type="entry name" value="EamA"/>
    <property type="match status" value="2"/>
</dbReference>
<feature type="region of interest" description="Disordered" evidence="14">
    <location>
        <begin position="198"/>
        <end position="219"/>
    </location>
</feature>
<evidence type="ECO:0000256" key="11">
    <source>
        <dbReference type="ARBA" id="ARBA00064541"/>
    </source>
</evidence>
<evidence type="ECO:0000256" key="1">
    <source>
        <dbReference type="ARBA" id="ARBA00004477"/>
    </source>
</evidence>
<evidence type="ECO:0000256" key="3">
    <source>
        <dbReference type="ARBA" id="ARBA00022475"/>
    </source>
</evidence>
<dbReference type="AlphaFoldDB" id="A0A8C9FEM1"/>
<dbReference type="GO" id="GO:0051480">
    <property type="term" value="P:regulation of cytosolic calcium ion concentration"/>
    <property type="evidence" value="ECO:0007669"/>
    <property type="project" value="TreeGrafter"/>
</dbReference>
<dbReference type="SUPFAM" id="SSF103481">
    <property type="entry name" value="Multidrug resistance efflux transporter EmrE"/>
    <property type="match status" value="2"/>
</dbReference>
<dbReference type="PANTHER" id="PTHR22911">
    <property type="entry name" value="ACYL-MALONYL CONDENSING ENZYME-RELATED"/>
    <property type="match status" value="1"/>
</dbReference>
<feature type="transmembrane region" description="Helical" evidence="15">
    <location>
        <begin position="381"/>
        <end position="401"/>
    </location>
</feature>
<name>A0A8C9FEM1_PAVCR</name>
<comment type="subunit">
    <text evidence="11">Interacts with STIM1; stimulated by depletion of intracellular calcium. Interacts with ORAI1. Interacts with the plasma membrane calcium-transporting ATPases ATP2B1 and ATP2B4. Interacts with ATP1A1, ATP2A2, KPNB1 and XPO1.</text>
</comment>
<dbReference type="InterPro" id="IPR037185">
    <property type="entry name" value="EmrE-like"/>
</dbReference>
<evidence type="ECO:0000256" key="4">
    <source>
        <dbReference type="ARBA" id="ARBA00022692"/>
    </source>
</evidence>
<protein>
    <recommendedName>
        <fullName evidence="12">Solute carrier family 35 member G1</fullName>
    </recommendedName>
    <alternativeName>
        <fullName evidence="13">Transmembrane protein 20</fullName>
    </alternativeName>
</protein>
<evidence type="ECO:0000256" key="15">
    <source>
        <dbReference type="SAM" id="Phobius"/>
    </source>
</evidence>
<reference evidence="17" key="2">
    <citation type="submission" date="2025-09" db="UniProtKB">
        <authorList>
            <consortium name="Ensembl"/>
        </authorList>
    </citation>
    <scope>IDENTIFICATION</scope>
</reference>
<dbReference type="GO" id="GO:0005886">
    <property type="term" value="C:plasma membrane"/>
    <property type="evidence" value="ECO:0007669"/>
    <property type="project" value="UniProtKB-SubCell"/>
</dbReference>
<feature type="transmembrane region" description="Helical" evidence="15">
    <location>
        <begin position="511"/>
        <end position="529"/>
    </location>
</feature>
<reference evidence="17" key="1">
    <citation type="submission" date="2025-08" db="UniProtKB">
        <authorList>
            <consortium name="Ensembl"/>
        </authorList>
    </citation>
    <scope>IDENTIFICATION</scope>
</reference>
<feature type="compositionally biased region" description="Basic and acidic residues" evidence="14">
    <location>
        <begin position="204"/>
        <end position="217"/>
    </location>
</feature>
<feature type="compositionally biased region" description="Polar residues" evidence="14">
    <location>
        <begin position="90"/>
        <end position="100"/>
    </location>
</feature>
<comment type="function">
    <text evidence="9">May play a role in intracellular calcium sensing and homeostasis. May act as a negative regulator of plasma membrane calcium-transporting ATPases preventing calcium efflux from the cell.</text>
</comment>
<keyword evidence="8 15" id="KW-0472">Membrane</keyword>
<keyword evidence="18" id="KW-1185">Reference proteome</keyword>
<evidence type="ECO:0000256" key="12">
    <source>
        <dbReference type="ARBA" id="ARBA00074441"/>
    </source>
</evidence>
<dbReference type="Gene3D" id="1.10.3730.20">
    <property type="match status" value="1"/>
</dbReference>
<accession>A0A8C9FEM1</accession>
<evidence type="ECO:0000256" key="14">
    <source>
        <dbReference type="SAM" id="MobiDB-lite"/>
    </source>
</evidence>
<evidence type="ECO:0000313" key="18">
    <source>
        <dbReference type="Proteomes" id="UP000694428"/>
    </source>
</evidence>
<feature type="transmembrane region" description="Helical" evidence="15">
    <location>
        <begin position="451"/>
        <end position="469"/>
    </location>
</feature>
<keyword evidence="7 15" id="KW-1133">Transmembrane helix</keyword>
<keyword evidence="6" id="KW-0256">Endoplasmic reticulum</keyword>
<feature type="transmembrane region" description="Helical" evidence="15">
    <location>
        <begin position="297"/>
        <end position="315"/>
    </location>
</feature>
<dbReference type="PANTHER" id="PTHR22911:SF6">
    <property type="entry name" value="SOLUTE CARRIER FAMILY 35 MEMBER G1"/>
    <property type="match status" value="1"/>
</dbReference>
<evidence type="ECO:0000256" key="8">
    <source>
        <dbReference type="ARBA" id="ARBA00023136"/>
    </source>
</evidence>
<organism evidence="17 18">
    <name type="scientific">Pavo cristatus</name>
    <name type="common">Indian peafowl</name>
    <name type="synonym">Blue peafowl</name>
    <dbReference type="NCBI Taxonomy" id="9049"/>
    <lineage>
        <taxon>Eukaryota</taxon>
        <taxon>Metazoa</taxon>
        <taxon>Chordata</taxon>
        <taxon>Craniata</taxon>
        <taxon>Vertebrata</taxon>
        <taxon>Euteleostomi</taxon>
        <taxon>Archelosauria</taxon>
        <taxon>Archosauria</taxon>
        <taxon>Dinosauria</taxon>
        <taxon>Saurischia</taxon>
        <taxon>Theropoda</taxon>
        <taxon>Coelurosauria</taxon>
        <taxon>Aves</taxon>
        <taxon>Neognathae</taxon>
        <taxon>Galloanserae</taxon>
        <taxon>Galliformes</taxon>
        <taxon>Phasianidae</taxon>
        <taxon>Phasianinae</taxon>
        <taxon>Pavo</taxon>
    </lineage>
</organism>
<feature type="transmembrane region" description="Helical" evidence="15">
    <location>
        <begin position="535"/>
        <end position="553"/>
    </location>
</feature>
<feature type="region of interest" description="Disordered" evidence="14">
    <location>
        <begin position="1"/>
        <end position="116"/>
    </location>
</feature>
<evidence type="ECO:0000259" key="16">
    <source>
        <dbReference type="Pfam" id="PF00892"/>
    </source>
</evidence>
<keyword evidence="4 15" id="KW-0812">Transmembrane</keyword>
<feature type="region of interest" description="Disordered" evidence="14">
    <location>
        <begin position="130"/>
        <end position="164"/>
    </location>
</feature>
<evidence type="ECO:0000256" key="13">
    <source>
        <dbReference type="ARBA" id="ARBA00082789"/>
    </source>
</evidence>
<dbReference type="GO" id="GO:1990034">
    <property type="term" value="P:calcium ion export across plasma membrane"/>
    <property type="evidence" value="ECO:0007669"/>
    <property type="project" value="TreeGrafter"/>
</dbReference>
<sequence>MTQHRPATTPRRCLQFHLPSAAPREPCGPRRPPRAGPTSGGTARAARFPREPGGLGPALSGEMRAPSPEGPQPRSASPGETLGRPGTVPHTGQLQPAQTLRRTDSTRACPDEGWPAPGCGQVSASKRCHAGHVSRSGHSNPPLLRRSAPGEGVERGWAGRRHRMRRKPGACRLVKSRQHRTRPGVLMVLCQGTEAAAVAPTAGKEPEGPQGREDGADTGRPCLQPAPGVEAAGAEERRVCGCCLGSLWPRCCKAPGTKKKTACPGLGLFYTLLSAFLFSVASLFLKKIEDVHSVEVSAFRCIFQMAFVLPGLIYYKTGFLGPKGKRIFLFFRGLLGSSAMILLYYAFQVMPLADATVITFSSPVFTSLLAWIFLKEKYSVWDLLFTLFTITGVILIARPPFLFGSNVTGIEGSYSDHLKGTIAAIASTVSAASTIVILRKVGKSVHYFLSIWYYAVIGLIGCVIALFIMNEWRLPYCGKDRVFLILIGILGLGGQIFLTKALQIEKAGPVAIMRTMDVVFAFILQILFLNHLPTWWTVGGALCVVASSSGTAIRKWKQSSKKAEQNEI</sequence>
<evidence type="ECO:0000256" key="7">
    <source>
        <dbReference type="ARBA" id="ARBA00022989"/>
    </source>
</evidence>
<dbReference type="Ensembl" id="ENSPSTT00000013763.1">
    <property type="protein sequence ID" value="ENSPSTP00000013127.1"/>
    <property type="gene ID" value="ENSPSTG00000009281.1"/>
</dbReference>
<evidence type="ECO:0000256" key="5">
    <source>
        <dbReference type="ARBA" id="ARBA00022737"/>
    </source>
</evidence>
<feature type="domain" description="EamA" evidence="16">
    <location>
        <begin position="419"/>
        <end position="548"/>
    </location>
</feature>
<feature type="transmembrane region" description="Helical" evidence="15">
    <location>
        <begin position="267"/>
        <end position="285"/>
    </location>
</feature>
<feature type="transmembrane region" description="Helical" evidence="15">
    <location>
        <begin position="327"/>
        <end position="347"/>
    </location>
</feature>
<evidence type="ECO:0000256" key="6">
    <source>
        <dbReference type="ARBA" id="ARBA00022824"/>
    </source>
</evidence>
<feature type="domain" description="EamA" evidence="16">
    <location>
        <begin position="266"/>
        <end position="397"/>
    </location>
</feature>
<dbReference type="Proteomes" id="UP000694428">
    <property type="component" value="Unplaced"/>
</dbReference>
<evidence type="ECO:0000256" key="2">
    <source>
        <dbReference type="ARBA" id="ARBA00004651"/>
    </source>
</evidence>
<feature type="transmembrane region" description="Helical" evidence="15">
    <location>
        <begin position="421"/>
        <end position="439"/>
    </location>
</feature>
<comment type="similarity">
    <text evidence="10">Belongs to the TMEM20 family.</text>
</comment>
<proteinExistence type="inferred from homology"/>
<keyword evidence="3" id="KW-1003">Cell membrane</keyword>
<evidence type="ECO:0000256" key="9">
    <source>
        <dbReference type="ARBA" id="ARBA00059734"/>
    </source>
</evidence>
<dbReference type="FunFam" id="1.10.3730.20:FF:000026">
    <property type="entry name" value="Solute carrier family 35, member G1"/>
    <property type="match status" value="1"/>
</dbReference>
<dbReference type="GO" id="GO:0005789">
    <property type="term" value="C:endoplasmic reticulum membrane"/>
    <property type="evidence" value="ECO:0007669"/>
    <property type="project" value="UniProtKB-SubCell"/>
</dbReference>
<feature type="transmembrane region" description="Helical" evidence="15">
    <location>
        <begin position="481"/>
        <end position="499"/>
    </location>
</feature>
<comment type="subcellular location">
    <subcellularLocation>
        <location evidence="2">Cell membrane</location>
        <topology evidence="2">Multi-pass membrane protein</topology>
    </subcellularLocation>
    <subcellularLocation>
        <location evidence="1">Endoplasmic reticulum membrane</location>
        <topology evidence="1">Multi-pass membrane protein</topology>
    </subcellularLocation>
</comment>
<evidence type="ECO:0000256" key="10">
    <source>
        <dbReference type="ARBA" id="ARBA00061618"/>
    </source>
</evidence>
<keyword evidence="5" id="KW-0677">Repeat</keyword>
<dbReference type="InterPro" id="IPR000620">
    <property type="entry name" value="EamA_dom"/>
</dbReference>
<evidence type="ECO:0000313" key="17">
    <source>
        <dbReference type="Ensembl" id="ENSPSTP00000013127.1"/>
    </source>
</evidence>